<dbReference type="PROSITE" id="PS50146">
    <property type="entry name" value="DAGK"/>
    <property type="match status" value="1"/>
</dbReference>
<dbReference type="GO" id="GO:0005524">
    <property type="term" value="F:ATP binding"/>
    <property type="evidence" value="ECO:0007669"/>
    <property type="project" value="InterPro"/>
</dbReference>
<keyword evidence="4" id="KW-0479">Metal-binding</keyword>
<protein>
    <submittedName>
        <fullName evidence="10">YegS/Rv2252/BmrU family lipid kinase</fullName>
    </submittedName>
</protein>
<keyword evidence="10" id="KW-0808">Transferase</keyword>
<evidence type="ECO:0000313" key="10">
    <source>
        <dbReference type="EMBL" id="HIT84817.1"/>
    </source>
</evidence>
<dbReference type="GO" id="GO:0046872">
    <property type="term" value="F:metal ion binding"/>
    <property type="evidence" value="ECO:0007669"/>
    <property type="project" value="UniProtKB-KW"/>
</dbReference>
<dbReference type="Pfam" id="PF00781">
    <property type="entry name" value="DAGK_cat"/>
    <property type="match status" value="1"/>
</dbReference>
<comment type="caution">
    <text evidence="10">The sequence shown here is derived from an EMBL/GenBank/DDBJ whole genome shotgun (WGS) entry which is preliminary data.</text>
</comment>
<keyword evidence="3" id="KW-0444">Lipid biosynthesis</keyword>
<keyword evidence="7" id="KW-0594">Phospholipid biosynthesis</keyword>
<evidence type="ECO:0000256" key="3">
    <source>
        <dbReference type="ARBA" id="ARBA00022516"/>
    </source>
</evidence>
<reference evidence="10" key="2">
    <citation type="journal article" date="2021" name="PeerJ">
        <title>Extensive microbial diversity within the chicken gut microbiome revealed by metagenomics and culture.</title>
        <authorList>
            <person name="Gilroy R."/>
            <person name="Ravi A."/>
            <person name="Getino M."/>
            <person name="Pursley I."/>
            <person name="Horton D.L."/>
            <person name="Alikhan N.F."/>
            <person name="Baker D."/>
            <person name="Gharbi K."/>
            <person name="Hall N."/>
            <person name="Watson M."/>
            <person name="Adriaenssens E.M."/>
            <person name="Foster-Nyarko E."/>
            <person name="Jarju S."/>
            <person name="Secka A."/>
            <person name="Antonio M."/>
            <person name="Oren A."/>
            <person name="Chaudhuri R.R."/>
            <person name="La Ragione R."/>
            <person name="Hildebrand F."/>
            <person name="Pallen M.J."/>
        </authorList>
    </citation>
    <scope>NUCLEOTIDE SEQUENCE</scope>
    <source>
        <strain evidence="10">CHK181-108</strain>
    </source>
</reference>
<evidence type="ECO:0000256" key="5">
    <source>
        <dbReference type="ARBA" id="ARBA00022842"/>
    </source>
</evidence>
<comment type="similarity">
    <text evidence="2">Belongs to the diacylglycerol/lipid kinase family.</text>
</comment>
<dbReference type="Proteomes" id="UP000824165">
    <property type="component" value="Unassembled WGS sequence"/>
</dbReference>
<name>A0A9D1H1F9_9FIRM</name>
<dbReference type="InterPro" id="IPR016064">
    <property type="entry name" value="NAD/diacylglycerol_kinase_sf"/>
</dbReference>
<evidence type="ECO:0000256" key="1">
    <source>
        <dbReference type="ARBA" id="ARBA00001946"/>
    </source>
</evidence>
<dbReference type="InterPro" id="IPR001206">
    <property type="entry name" value="Diacylglycerol_kinase_cat_dom"/>
</dbReference>
<keyword evidence="10" id="KW-0418">Kinase</keyword>
<dbReference type="NCBIfam" id="TIGR00147">
    <property type="entry name" value="YegS/Rv2252/BmrU family lipid kinase"/>
    <property type="match status" value="1"/>
</dbReference>
<evidence type="ECO:0000256" key="2">
    <source>
        <dbReference type="ARBA" id="ARBA00005983"/>
    </source>
</evidence>
<dbReference type="PANTHER" id="PTHR12358:SF106">
    <property type="entry name" value="LIPID KINASE YEGS"/>
    <property type="match status" value="1"/>
</dbReference>
<feature type="domain" description="DAGKc" evidence="9">
    <location>
        <begin position="1"/>
        <end position="133"/>
    </location>
</feature>
<dbReference type="InterPro" id="IPR017438">
    <property type="entry name" value="ATP-NAD_kinase_N"/>
</dbReference>
<comment type="cofactor">
    <cofactor evidence="1">
        <name>Mg(2+)</name>
        <dbReference type="ChEBI" id="CHEBI:18420"/>
    </cofactor>
</comment>
<dbReference type="Gene3D" id="2.60.200.40">
    <property type="match status" value="1"/>
</dbReference>
<reference evidence="10" key="1">
    <citation type="submission" date="2020-10" db="EMBL/GenBank/DDBJ databases">
        <authorList>
            <person name="Gilroy R."/>
        </authorList>
    </citation>
    <scope>NUCLEOTIDE SEQUENCE</scope>
    <source>
        <strain evidence="10">CHK181-108</strain>
    </source>
</reference>
<dbReference type="GO" id="GO:0004143">
    <property type="term" value="F:ATP-dependent diacylglycerol kinase activity"/>
    <property type="evidence" value="ECO:0007669"/>
    <property type="project" value="TreeGrafter"/>
</dbReference>
<evidence type="ECO:0000256" key="4">
    <source>
        <dbReference type="ARBA" id="ARBA00022723"/>
    </source>
</evidence>
<keyword evidence="8" id="KW-1208">Phospholipid metabolism</keyword>
<keyword evidence="6" id="KW-0443">Lipid metabolism</keyword>
<dbReference type="AlphaFoldDB" id="A0A9D1H1F9"/>
<dbReference type="Gene3D" id="3.40.50.10330">
    <property type="entry name" value="Probable inorganic polyphosphate/atp-NAD kinase, domain 1"/>
    <property type="match status" value="1"/>
</dbReference>
<sequence length="294" mass="31866">MAEKMLLIFNPYSGKGQFKNSLFDIVEIFTGAGYDVTVHPTQDKDDAYKTAMRCSGEYSVIVVSGGDGTLNEVTRAMMTLDPAERVPLGYIPSGTTNDFASSRGIPKDPVKAAEKIVNGTPTPGDVGLLNGRAFNYVAAFGAFTDVSYDTPQGVKNVLGQAAYLVEGIKKLPTINSIHIRIPDEDIDDSFCVGCVLNSTSMAGISFDGKYKVELDDGLFELALIKRPVTLIQAQEILSAVLKGEEQSEQFKLIRSGRFDIEFDEPVKWTLDGEFGGSFKSADIQVCGKAVDFIL</sequence>
<accession>A0A9D1H1F9</accession>
<dbReference type="GO" id="GO:0005886">
    <property type="term" value="C:plasma membrane"/>
    <property type="evidence" value="ECO:0007669"/>
    <property type="project" value="TreeGrafter"/>
</dbReference>
<dbReference type="InterPro" id="IPR050187">
    <property type="entry name" value="Lipid_Phosphate_FormReg"/>
</dbReference>
<proteinExistence type="inferred from homology"/>
<evidence type="ECO:0000256" key="8">
    <source>
        <dbReference type="ARBA" id="ARBA00023264"/>
    </source>
</evidence>
<dbReference type="SMART" id="SM00046">
    <property type="entry name" value="DAGKc"/>
    <property type="match status" value="1"/>
</dbReference>
<evidence type="ECO:0000256" key="6">
    <source>
        <dbReference type="ARBA" id="ARBA00023098"/>
    </source>
</evidence>
<evidence type="ECO:0000313" key="11">
    <source>
        <dbReference type="Proteomes" id="UP000824165"/>
    </source>
</evidence>
<keyword evidence="5" id="KW-0460">Magnesium</keyword>
<dbReference type="GO" id="GO:0008654">
    <property type="term" value="P:phospholipid biosynthetic process"/>
    <property type="evidence" value="ECO:0007669"/>
    <property type="project" value="UniProtKB-KW"/>
</dbReference>
<dbReference type="SUPFAM" id="SSF111331">
    <property type="entry name" value="NAD kinase/diacylglycerol kinase-like"/>
    <property type="match status" value="1"/>
</dbReference>
<dbReference type="EMBL" id="DVLU01000025">
    <property type="protein sequence ID" value="HIT84817.1"/>
    <property type="molecule type" value="Genomic_DNA"/>
</dbReference>
<dbReference type="PANTHER" id="PTHR12358">
    <property type="entry name" value="SPHINGOSINE KINASE"/>
    <property type="match status" value="1"/>
</dbReference>
<evidence type="ECO:0000256" key="7">
    <source>
        <dbReference type="ARBA" id="ARBA00023209"/>
    </source>
</evidence>
<evidence type="ECO:0000259" key="9">
    <source>
        <dbReference type="PROSITE" id="PS50146"/>
    </source>
</evidence>
<organism evidence="10 11">
    <name type="scientific">Candidatus Ornithomonoglobus intestinigallinarum</name>
    <dbReference type="NCBI Taxonomy" id="2840894"/>
    <lineage>
        <taxon>Bacteria</taxon>
        <taxon>Bacillati</taxon>
        <taxon>Bacillota</taxon>
        <taxon>Clostridia</taxon>
        <taxon>Candidatus Ornithomonoglobus</taxon>
    </lineage>
</organism>
<dbReference type="InterPro" id="IPR005218">
    <property type="entry name" value="Diacylglycerol/lipid_kinase"/>
</dbReference>
<gene>
    <name evidence="10" type="ORF">IAA60_02800</name>
</gene>